<comment type="caution">
    <text evidence="2">The sequence shown here is derived from an EMBL/GenBank/DDBJ whole genome shotgun (WGS) entry which is preliminary data.</text>
</comment>
<accession>A0AAD6WXM4</accession>
<evidence type="ECO:0000313" key="2">
    <source>
        <dbReference type="EMBL" id="KAJ7029017.1"/>
    </source>
</evidence>
<dbReference type="AlphaFoldDB" id="A0AAD6WXM4"/>
<feature type="region of interest" description="Disordered" evidence="1">
    <location>
        <begin position="125"/>
        <end position="147"/>
    </location>
</feature>
<reference evidence="2" key="1">
    <citation type="submission" date="2023-03" db="EMBL/GenBank/DDBJ databases">
        <title>Massive genome expansion in bonnet fungi (Mycena s.s.) driven by repeated elements and novel gene families across ecological guilds.</title>
        <authorList>
            <consortium name="Lawrence Berkeley National Laboratory"/>
            <person name="Harder C.B."/>
            <person name="Miyauchi S."/>
            <person name="Viragh M."/>
            <person name="Kuo A."/>
            <person name="Thoen E."/>
            <person name="Andreopoulos B."/>
            <person name="Lu D."/>
            <person name="Skrede I."/>
            <person name="Drula E."/>
            <person name="Henrissat B."/>
            <person name="Morin E."/>
            <person name="Kohler A."/>
            <person name="Barry K."/>
            <person name="LaButti K."/>
            <person name="Morin E."/>
            <person name="Salamov A."/>
            <person name="Lipzen A."/>
            <person name="Mereny Z."/>
            <person name="Hegedus B."/>
            <person name="Baldrian P."/>
            <person name="Stursova M."/>
            <person name="Weitz H."/>
            <person name="Taylor A."/>
            <person name="Grigoriev I.V."/>
            <person name="Nagy L.G."/>
            <person name="Martin F."/>
            <person name="Kauserud H."/>
        </authorList>
    </citation>
    <scope>NUCLEOTIDE SEQUENCE</scope>
    <source>
        <strain evidence="2">CBHHK200</strain>
    </source>
</reference>
<keyword evidence="3" id="KW-1185">Reference proteome</keyword>
<name>A0AAD6WXM4_9AGAR</name>
<dbReference type="EMBL" id="JARJCM010000106">
    <property type="protein sequence ID" value="KAJ7029017.1"/>
    <property type="molecule type" value="Genomic_DNA"/>
</dbReference>
<dbReference type="Proteomes" id="UP001218188">
    <property type="component" value="Unassembled WGS sequence"/>
</dbReference>
<protein>
    <submittedName>
        <fullName evidence="2">Uncharacterized protein</fullName>
    </submittedName>
</protein>
<feature type="compositionally biased region" description="Acidic residues" evidence="1">
    <location>
        <begin position="137"/>
        <end position="147"/>
    </location>
</feature>
<sequence>MSNLLLCKCLRMGWGRFSDISYLSNSLRTKEKLGIHKALQFIGDVHLMENNEVTAVNLFTGHCLGGIYLYGCSLQQSRVYDSTWGHSQEEWPLFERSSQATRVQDTYRRIDGISKEVKEQHRKNMARLAEAGKVKEVDEDSTDAEER</sequence>
<proteinExistence type="predicted"/>
<gene>
    <name evidence="2" type="ORF">C8F04DRAFT_1188121</name>
</gene>
<evidence type="ECO:0000256" key="1">
    <source>
        <dbReference type="SAM" id="MobiDB-lite"/>
    </source>
</evidence>
<evidence type="ECO:0000313" key="3">
    <source>
        <dbReference type="Proteomes" id="UP001218188"/>
    </source>
</evidence>
<organism evidence="2 3">
    <name type="scientific">Mycena alexandri</name>
    <dbReference type="NCBI Taxonomy" id="1745969"/>
    <lineage>
        <taxon>Eukaryota</taxon>
        <taxon>Fungi</taxon>
        <taxon>Dikarya</taxon>
        <taxon>Basidiomycota</taxon>
        <taxon>Agaricomycotina</taxon>
        <taxon>Agaricomycetes</taxon>
        <taxon>Agaricomycetidae</taxon>
        <taxon>Agaricales</taxon>
        <taxon>Marasmiineae</taxon>
        <taxon>Mycenaceae</taxon>
        <taxon>Mycena</taxon>
    </lineage>
</organism>